<proteinExistence type="predicted"/>
<keyword evidence="1" id="KW-0812">Transmembrane</keyword>
<evidence type="ECO:0000313" key="3">
    <source>
        <dbReference type="Proteomes" id="UP001333710"/>
    </source>
</evidence>
<dbReference type="InterPro" id="IPR029062">
    <property type="entry name" value="Class_I_gatase-like"/>
</dbReference>
<sequence length="601" mass="67254">MIMSNKILDFINLPEPSLWQWLLLLFAMTIGALSLRQIYQNRHKYKTRHNRLAVSAACIVLLALMGLIMKPEYRAGKESVVTVHLPDADSSLTTATGPQLTLGYHPDFPQLETVMTLPALHRLYPQIARLDINGTHLPEAGFAGLSVDTIKAMQAKPEVGISQLRWDRQVTHGQTVNISGVYHFTGAPLAELRLRDIADETLATEVLKPGEAFEFSLIAKATGQVQYQIIDAQERTVADLHLYVEKGIKQQALLWASSPNAEFNGLKKWLLAQQQDVISEYDISEGKTLVQKSVTSLVRDNSDVIVMDGRKLARLGQNELSRLQEGIEAGTGLILIADDSLQEVTWLRELGITLTPYDVPRKNMQTFALDDYQFDAGVNIRSLRFTETSGGKTLLRDADGRAMAIQQNLGKGSVVITLIPDSFVLNRQQQVTDYGVYWQTLLSAAKPLTSRSRFIPQEPDNVVYIGSRIKVCSLSAASKVQTAILHAGEQGTLEQFKIPMTSTPHREALKCGYFWPTHGGWHQLRLMDNDNNSLAETAIYVYQPHAFKDVRVHALHAAIDHYNGQKSSIEQSQSASYKPVPAWWFALLWLSGAGFLWWRKR</sequence>
<dbReference type="SUPFAM" id="SSF52317">
    <property type="entry name" value="Class I glutamine amidotransferase-like"/>
    <property type="match status" value="1"/>
</dbReference>
<name>A0AA48HFB2_9ALTE</name>
<keyword evidence="1" id="KW-1133">Transmembrane helix</keyword>
<dbReference type="Proteomes" id="UP001333710">
    <property type="component" value="Chromosome"/>
</dbReference>
<dbReference type="AlphaFoldDB" id="A0AA48HFB2"/>
<reference evidence="2" key="1">
    <citation type="submission" date="2023-01" db="EMBL/GenBank/DDBJ databases">
        <title>Complete genome sequence of Planctobacterium marinum strain Dej080120_11.</title>
        <authorList>
            <person name="Ueki S."/>
            <person name="Maruyama F."/>
        </authorList>
    </citation>
    <scope>NUCLEOTIDE SEQUENCE</scope>
    <source>
        <strain evidence="2">Dej080120_11</strain>
    </source>
</reference>
<dbReference type="KEGG" id="pmaw:MACH26_14240"/>
<keyword evidence="1" id="KW-0472">Membrane</keyword>
<gene>
    <name evidence="2" type="ORF">MACH26_14240</name>
</gene>
<feature type="transmembrane region" description="Helical" evidence="1">
    <location>
        <begin position="581"/>
        <end position="598"/>
    </location>
</feature>
<evidence type="ECO:0000256" key="1">
    <source>
        <dbReference type="SAM" id="Phobius"/>
    </source>
</evidence>
<keyword evidence="3" id="KW-1185">Reference proteome</keyword>
<accession>A0AA48HFB2</accession>
<feature type="transmembrane region" description="Helical" evidence="1">
    <location>
        <begin position="51"/>
        <end position="69"/>
    </location>
</feature>
<organism evidence="2 3">
    <name type="scientific">Planctobacterium marinum</name>
    <dbReference type="NCBI Taxonomy" id="1631968"/>
    <lineage>
        <taxon>Bacteria</taxon>
        <taxon>Pseudomonadati</taxon>
        <taxon>Pseudomonadota</taxon>
        <taxon>Gammaproteobacteria</taxon>
        <taxon>Alteromonadales</taxon>
        <taxon>Alteromonadaceae</taxon>
        <taxon>Planctobacterium</taxon>
    </lineage>
</organism>
<protein>
    <submittedName>
        <fullName evidence="2">Uncharacterized protein</fullName>
    </submittedName>
</protein>
<evidence type="ECO:0000313" key="2">
    <source>
        <dbReference type="EMBL" id="BDX05903.1"/>
    </source>
</evidence>
<feature type="transmembrane region" description="Helical" evidence="1">
    <location>
        <begin position="18"/>
        <end position="39"/>
    </location>
</feature>
<dbReference type="EMBL" id="AP027272">
    <property type="protein sequence ID" value="BDX05903.1"/>
    <property type="molecule type" value="Genomic_DNA"/>
</dbReference>